<dbReference type="GO" id="GO:0016020">
    <property type="term" value="C:membrane"/>
    <property type="evidence" value="ECO:0007669"/>
    <property type="project" value="GOC"/>
</dbReference>
<comment type="function">
    <text evidence="7">Catalyzes the N-acylation of UDP-3-O-acylglucosamine using 3-hydroxyacyl-ACP as the acyl donor. Is involved in the biosynthesis of lipid A, a phosphorylated glycolipid that anchors the lipopolysaccharide to the outer membrane of the cell.</text>
</comment>
<dbReference type="CDD" id="cd03352">
    <property type="entry name" value="LbH_LpxD"/>
    <property type="match status" value="1"/>
</dbReference>
<comment type="similarity">
    <text evidence="7">Belongs to the transferase hexapeptide repeat family. LpxD subfamily.</text>
</comment>
<dbReference type="PROSITE" id="PS00101">
    <property type="entry name" value="HEXAPEP_TRANSFERASES"/>
    <property type="match status" value="3"/>
</dbReference>
<dbReference type="InterPro" id="IPR007691">
    <property type="entry name" value="LpxD"/>
</dbReference>
<evidence type="ECO:0000259" key="8">
    <source>
        <dbReference type="Pfam" id="PF04613"/>
    </source>
</evidence>
<dbReference type="EMBL" id="CP036287">
    <property type="protein sequence ID" value="QDU68887.1"/>
    <property type="molecule type" value="Genomic_DNA"/>
</dbReference>
<dbReference type="InterPro" id="IPR020573">
    <property type="entry name" value="UDP_GlcNAc_AcTrfase_non-rep"/>
</dbReference>
<keyword evidence="5 7" id="KW-0443">Lipid metabolism</keyword>
<comment type="catalytic activity">
    <reaction evidence="7">
        <text>a UDP-3-O-[(3R)-3-hydroxyacyl]-alpha-D-glucosamine + a (3R)-hydroxyacyl-[ACP] = a UDP-2-N,3-O-bis[(3R)-3-hydroxyacyl]-alpha-D-glucosamine + holo-[ACP] + H(+)</text>
        <dbReference type="Rhea" id="RHEA:53836"/>
        <dbReference type="Rhea" id="RHEA-COMP:9685"/>
        <dbReference type="Rhea" id="RHEA-COMP:9945"/>
        <dbReference type="ChEBI" id="CHEBI:15378"/>
        <dbReference type="ChEBI" id="CHEBI:64479"/>
        <dbReference type="ChEBI" id="CHEBI:78827"/>
        <dbReference type="ChEBI" id="CHEBI:137740"/>
        <dbReference type="ChEBI" id="CHEBI:137748"/>
        <dbReference type="EC" id="2.3.1.191"/>
    </reaction>
</comment>
<evidence type="ECO:0000256" key="7">
    <source>
        <dbReference type="HAMAP-Rule" id="MF_00523"/>
    </source>
</evidence>
<dbReference type="SUPFAM" id="SSF51161">
    <property type="entry name" value="Trimeric LpxA-like enzymes"/>
    <property type="match status" value="1"/>
</dbReference>
<dbReference type="PANTHER" id="PTHR43378:SF2">
    <property type="entry name" value="UDP-3-O-ACYLGLUCOSAMINE N-ACYLTRANSFERASE 1, MITOCHONDRIAL-RELATED"/>
    <property type="match status" value="1"/>
</dbReference>
<keyword evidence="6 7" id="KW-0012">Acyltransferase</keyword>
<gene>
    <name evidence="7 9" type="primary">lpxD</name>
    <name evidence="9" type="ORF">Pla133_40020</name>
</gene>
<evidence type="ECO:0000256" key="6">
    <source>
        <dbReference type="ARBA" id="ARBA00023315"/>
    </source>
</evidence>
<reference evidence="9 10" key="1">
    <citation type="submission" date="2019-02" db="EMBL/GenBank/DDBJ databases">
        <title>Deep-cultivation of Planctomycetes and their phenomic and genomic characterization uncovers novel biology.</title>
        <authorList>
            <person name="Wiegand S."/>
            <person name="Jogler M."/>
            <person name="Boedeker C."/>
            <person name="Pinto D."/>
            <person name="Vollmers J."/>
            <person name="Rivas-Marin E."/>
            <person name="Kohn T."/>
            <person name="Peeters S.H."/>
            <person name="Heuer A."/>
            <person name="Rast P."/>
            <person name="Oberbeckmann S."/>
            <person name="Bunk B."/>
            <person name="Jeske O."/>
            <person name="Meyerdierks A."/>
            <person name="Storesund J.E."/>
            <person name="Kallscheuer N."/>
            <person name="Luecker S."/>
            <person name="Lage O.M."/>
            <person name="Pohl T."/>
            <person name="Merkel B.J."/>
            <person name="Hornburger P."/>
            <person name="Mueller R.-W."/>
            <person name="Bruemmer F."/>
            <person name="Labrenz M."/>
            <person name="Spormann A.M."/>
            <person name="Op den Camp H."/>
            <person name="Overmann J."/>
            <person name="Amann R."/>
            <person name="Jetten M.S.M."/>
            <person name="Mascher T."/>
            <person name="Medema M.H."/>
            <person name="Devos D.P."/>
            <person name="Kaster A.-K."/>
            <person name="Ovreas L."/>
            <person name="Rohde M."/>
            <person name="Galperin M.Y."/>
            <person name="Jogler C."/>
        </authorList>
    </citation>
    <scope>NUCLEOTIDE SEQUENCE [LARGE SCALE GENOMIC DNA]</scope>
    <source>
        <strain evidence="9 10">Pla133</strain>
    </source>
</reference>
<protein>
    <recommendedName>
        <fullName evidence="7">UDP-3-O-acylglucosamine N-acyltransferase</fullName>
        <ecNumber evidence="7">2.3.1.191</ecNumber>
    </recommendedName>
</protein>
<evidence type="ECO:0000256" key="1">
    <source>
        <dbReference type="ARBA" id="ARBA00022516"/>
    </source>
</evidence>
<dbReference type="GO" id="GO:0103118">
    <property type="term" value="F:UDP-3-O-[(3R)-3-hydroxyacyl]-glucosamine N-acyltransferase activity"/>
    <property type="evidence" value="ECO:0007669"/>
    <property type="project" value="UniProtKB-EC"/>
</dbReference>
<feature type="active site" description="Proton acceptor" evidence="7">
    <location>
        <position position="241"/>
    </location>
</feature>
<dbReference type="PANTHER" id="PTHR43378">
    <property type="entry name" value="UDP-3-O-ACYLGLUCOSAMINE N-ACYLTRANSFERASE"/>
    <property type="match status" value="1"/>
</dbReference>
<accession>A0A518BPI3</accession>
<dbReference type="Pfam" id="PF04613">
    <property type="entry name" value="LpxD"/>
    <property type="match status" value="1"/>
</dbReference>
<dbReference type="Proteomes" id="UP000316921">
    <property type="component" value="Chromosome"/>
</dbReference>
<dbReference type="KEGG" id="pbap:Pla133_40020"/>
<evidence type="ECO:0000256" key="2">
    <source>
        <dbReference type="ARBA" id="ARBA00022556"/>
    </source>
</evidence>
<proteinExistence type="inferred from homology"/>
<dbReference type="Gene3D" id="2.160.10.10">
    <property type="entry name" value="Hexapeptide repeat proteins"/>
    <property type="match status" value="1"/>
</dbReference>
<dbReference type="InterPro" id="IPR011004">
    <property type="entry name" value="Trimer_LpxA-like_sf"/>
</dbReference>
<keyword evidence="4 7" id="KW-0677">Repeat</keyword>
<evidence type="ECO:0000256" key="3">
    <source>
        <dbReference type="ARBA" id="ARBA00022679"/>
    </source>
</evidence>
<evidence type="ECO:0000256" key="4">
    <source>
        <dbReference type="ARBA" id="ARBA00022737"/>
    </source>
</evidence>
<dbReference type="GO" id="GO:0009245">
    <property type="term" value="P:lipid A biosynthetic process"/>
    <property type="evidence" value="ECO:0007669"/>
    <property type="project" value="UniProtKB-UniRule"/>
</dbReference>
<dbReference type="NCBIfam" id="TIGR01853">
    <property type="entry name" value="lipid_A_lpxD"/>
    <property type="match status" value="1"/>
</dbReference>
<evidence type="ECO:0000313" key="9">
    <source>
        <dbReference type="EMBL" id="QDU68887.1"/>
    </source>
</evidence>
<keyword evidence="3 7" id="KW-0808">Transferase</keyword>
<feature type="domain" description="UDP-3-O-[3-hydroxymyristoyl] glucosamine N-acyltransferase non-repeat region" evidence="8">
    <location>
        <begin position="23"/>
        <end position="89"/>
    </location>
</feature>
<dbReference type="InterPro" id="IPR001451">
    <property type="entry name" value="Hexapep"/>
</dbReference>
<comment type="subunit">
    <text evidence="7">Homotrimer.</text>
</comment>
<keyword evidence="2 7" id="KW-0441">Lipid A biosynthesis</keyword>
<evidence type="ECO:0000313" key="10">
    <source>
        <dbReference type="Proteomes" id="UP000316921"/>
    </source>
</evidence>
<dbReference type="UniPathway" id="UPA00973"/>
<dbReference type="NCBIfam" id="NF002060">
    <property type="entry name" value="PRK00892.1"/>
    <property type="match status" value="1"/>
</dbReference>
<dbReference type="EC" id="2.3.1.191" evidence="7"/>
<organism evidence="9 10">
    <name type="scientific">Engelhardtia mirabilis</name>
    <dbReference type="NCBI Taxonomy" id="2528011"/>
    <lineage>
        <taxon>Bacteria</taxon>
        <taxon>Pseudomonadati</taxon>
        <taxon>Planctomycetota</taxon>
        <taxon>Planctomycetia</taxon>
        <taxon>Planctomycetia incertae sedis</taxon>
        <taxon>Engelhardtia</taxon>
    </lineage>
</organism>
<dbReference type="GO" id="GO:0016410">
    <property type="term" value="F:N-acyltransferase activity"/>
    <property type="evidence" value="ECO:0007669"/>
    <property type="project" value="InterPro"/>
</dbReference>
<dbReference type="InterPro" id="IPR018357">
    <property type="entry name" value="Hexapep_transf_CS"/>
</dbReference>
<dbReference type="HAMAP" id="MF_00523">
    <property type="entry name" value="LpxD"/>
    <property type="match status" value="1"/>
</dbReference>
<sequence length="345" mass="35416">MSARSLSEIAELCGADLHGDGTLVVTGPASLATAGPDQVSFLGHPKYAAGLESTRAAAVLVGRSLQVDRADLNLLRVDDPGRAFTAVIQAFVEPRPAPVPGIHPAATVDPSATIDPTATVGPGCVVEAGATVGARTVLRAQVFVGVDCSLGHDTVVEPNVTLYAGTTVGDRCLIHAGAVIGSDGFGFDPTAQGWVKVPQVGTVAVEDDVEIGANTTIDRARFGQTRIGQGSKIDNLVQVAHNVELGRSVLLVSQSGIAGSTRLGDMVIVAGQAGIGGHVEIASGVRVGGGAGVFGDLLVPGDYAGTPARPRTESMRRLGVPGRVDRLMERMRMLEARLDRQEAGE</sequence>
<keyword evidence="10" id="KW-1185">Reference proteome</keyword>
<dbReference type="Gene3D" id="3.40.1390.10">
    <property type="entry name" value="MurE/MurF, N-terminal domain"/>
    <property type="match status" value="1"/>
</dbReference>
<comment type="pathway">
    <text evidence="7">Bacterial outer membrane biogenesis; LPS lipid A biosynthesis.</text>
</comment>
<name>A0A518BPI3_9BACT</name>
<keyword evidence="1 7" id="KW-0444">Lipid biosynthesis</keyword>
<evidence type="ECO:0000256" key="5">
    <source>
        <dbReference type="ARBA" id="ARBA00023098"/>
    </source>
</evidence>
<dbReference type="RefSeq" id="WP_145068283.1">
    <property type="nucleotide sequence ID" value="NZ_CP036287.1"/>
</dbReference>
<dbReference type="Pfam" id="PF00132">
    <property type="entry name" value="Hexapep"/>
    <property type="match status" value="1"/>
</dbReference>
<dbReference type="AlphaFoldDB" id="A0A518BPI3"/>